<dbReference type="AlphaFoldDB" id="A0A2I9D3Z6"/>
<comment type="caution">
    <text evidence="2">The sequence shown here is derived from an EMBL/GenBank/DDBJ whole genome shotgun (WGS) entry which is preliminary data.</text>
</comment>
<reference evidence="3" key="1">
    <citation type="submission" date="2018-01" db="EMBL/GenBank/DDBJ databases">
        <title>Draft Genome Sequence of the Radioresistant Bacterium Deinococcus aerius TR0125, Isolated from the Higher Atmosphere above Japan.</title>
        <authorList>
            <person name="Satoh K."/>
            <person name="Arai H."/>
            <person name="Sanzen T."/>
            <person name="Kawaguchi Y."/>
            <person name="Hayashi H."/>
            <person name="Yokobori S."/>
            <person name="Yamagishi A."/>
            <person name="Oono Y."/>
            <person name="Narumi I."/>
        </authorList>
    </citation>
    <scope>NUCLEOTIDE SEQUENCE [LARGE SCALE GENOMIC DNA]</scope>
    <source>
        <strain evidence="3">TR0125</strain>
    </source>
</reference>
<evidence type="ECO:0000256" key="1">
    <source>
        <dbReference type="SAM" id="SignalP"/>
    </source>
</evidence>
<name>A0A2I9D3Z6_9DEIO</name>
<gene>
    <name evidence="2" type="ORF">DAERI_030146</name>
</gene>
<dbReference type="EMBL" id="BFAG01000003">
    <property type="protein sequence ID" value="GBF04980.1"/>
    <property type="molecule type" value="Genomic_DNA"/>
</dbReference>
<evidence type="ECO:0000313" key="2">
    <source>
        <dbReference type="EMBL" id="GBF04980.1"/>
    </source>
</evidence>
<protein>
    <recommendedName>
        <fullName evidence="4">Outer membrane protein beta-barrel domain-containing protein</fullName>
    </recommendedName>
</protein>
<evidence type="ECO:0000313" key="3">
    <source>
        <dbReference type="Proteomes" id="UP000236569"/>
    </source>
</evidence>
<evidence type="ECO:0008006" key="4">
    <source>
        <dbReference type="Google" id="ProtNLM"/>
    </source>
</evidence>
<sequence length="236" mass="24208">MKKVLALTLCAGLATAGAQTTTTTISATPVTAGLNGVELGLTGGYANGLSGEVFVHVPNVAGPFGVKAGVALTRPSDALNDNAKLTNSGTDADLTFGDLKRISGATESGSHTIFSLDGTYNLGEVSPGLSTTLYAGGRYGMFRSNVTSEDDTTTYSSNEFGIGAGVMVSYPLTGNLSLVGDLGVDQFFKSTINIRSSDGTTNDSIPTSDPSYAGFDDLFVQPGTVFKARIGIKTTF</sequence>
<keyword evidence="3" id="KW-1185">Reference proteome</keyword>
<feature type="chain" id="PRO_5014430358" description="Outer membrane protein beta-barrel domain-containing protein" evidence="1">
    <location>
        <begin position="19"/>
        <end position="236"/>
    </location>
</feature>
<dbReference type="OrthoDB" id="67362at2"/>
<feature type="signal peptide" evidence="1">
    <location>
        <begin position="1"/>
        <end position="18"/>
    </location>
</feature>
<dbReference type="RefSeq" id="WP_103128437.1">
    <property type="nucleotide sequence ID" value="NZ_BFAG01000003.1"/>
</dbReference>
<dbReference type="Proteomes" id="UP000236569">
    <property type="component" value="Unassembled WGS sequence"/>
</dbReference>
<keyword evidence="1" id="KW-0732">Signal</keyword>
<dbReference type="InterPro" id="IPR011250">
    <property type="entry name" value="OMP/PagP_B-barrel"/>
</dbReference>
<proteinExistence type="predicted"/>
<dbReference type="SUPFAM" id="SSF56925">
    <property type="entry name" value="OMPA-like"/>
    <property type="match status" value="1"/>
</dbReference>
<dbReference type="Gene3D" id="2.40.160.70">
    <property type="entry name" value="outer membrane protein from Thermus thermophilus HB27"/>
    <property type="match status" value="1"/>
</dbReference>
<organism evidence="2 3">
    <name type="scientific">Deinococcus aerius</name>
    <dbReference type="NCBI Taxonomy" id="200253"/>
    <lineage>
        <taxon>Bacteria</taxon>
        <taxon>Thermotogati</taxon>
        <taxon>Deinococcota</taxon>
        <taxon>Deinococci</taxon>
        <taxon>Deinococcales</taxon>
        <taxon>Deinococcaceae</taxon>
        <taxon>Deinococcus</taxon>
    </lineage>
</organism>
<accession>A0A2I9D3Z6</accession>